<proteinExistence type="predicted"/>
<dbReference type="InterPro" id="IPR050256">
    <property type="entry name" value="Glycosyltransferase_2"/>
</dbReference>
<dbReference type="EMBL" id="JAYGHY010000012">
    <property type="protein sequence ID" value="MEA5442029.1"/>
    <property type="molecule type" value="Genomic_DNA"/>
</dbReference>
<dbReference type="EC" id="2.4.-.-" evidence="3"/>
<evidence type="ECO:0000256" key="1">
    <source>
        <dbReference type="SAM" id="Phobius"/>
    </source>
</evidence>
<dbReference type="Proteomes" id="UP001302329">
    <property type="component" value="Unassembled WGS sequence"/>
</dbReference>
<protein>
    <submittedName>
        <fullName evidence="3">Glycosyltransferase</fullName>
        <ecNumber evidence="3">2.4.-.-</ecNumber>
    </submittedName>
</protein>
<dbReference type="PANTHER" id="PTHR48090">
    <property type="entry name" value="UNDECAPRENYL-PHOSPHATE 4-DEOXY-4-FORMAMIDO-L-ARABINOSE TRANSFERASE-RELATED"/>
    <property type="match status" value="1"/>
</dbReference>
<gene>
    <name evidence="3" type="ORF">VB739_05630</name>
</gene>
<dbReference type="Pfam" id="PF00535">
    <property type="entry name" value="Glycos_transf_2"/>
    <property type="match status" value="1"/>
</dbReference>
<dbReference type="GO" id="GO:0016757">
    <property type="term" value="F:glycosyltransferase activity"/>
    <property type="evidence" value="ECO:0007669"/>
    <property type="project" value="UniProtKB-KW"/>
</dbReference>
<reference evidence="3 4" key="1">
    <citation type="submission" date="2023-12" db="EMBL/GenBank/DDBJ databases">
        <title>Baltic Sea Cyanobacteria.</title>
        <authorList>
            <person name="Delbaje E."/>
            <person name="Fewer D.P."/>
            <person name="Shishido T.K."/>
        </authorList>
    </citation>
    <scope>NUCLEOTIDE SEQUENCE [LARGE SCALE GENOMIC DNA]</scope>
    <source>
        <strain evidence="3 4">UHCC 0281</strain>
    </source>
</reference>
<keyword evidence="3" id="KW-0328">Glycosyltransferase</keyword>
<dbReference type="RefSeq" id="WP_323356127.1">
    <property type="nucleotide sequence ID" value="NZ_JAYGHY010000012.1"/>
</dbReference>
<sequence>MSAVATPEINLAIVSSAFNEEANILSLYEACAEAAEGLQREMPMTILNWRLFLIDNCSEDQTTLEIRRLIRRDQRVIAFRNARNYGVEPSFMYGLQSVEEADVVMLMCADLQDPPSIGFSMLKQWIDGRDSIDAVLGSKERSAGTPFIKLGRKLYYRMMNFSNRDQAVLRGFHGFGCYSSSVINQALWLWSNTSLNMRSCLISASGCHQVVRYVQPDRVAGRSSYSFLGYVNEALVAIFSGSSIAGRISLRIGAFGILVSVLLALSILANKLSGFSGYAPGTVTVAILVIFSAAIQMIMLSLVSRQIEAQSRVSYRQPVQSRRISD</sequence>
<keyword evidence="3" id="KW-0808">Transferase</keyword>
<comment type="caution">
    <text evidence="3">The sequence shown here is derived from an EMBL/GenBank/DDBJ whole genome shotgun (WGS) entry which is preliminary data.</text>
</comment>
<dbReference type="SUPFAM" id="SSF53448">
    <property type="entry name" value="Nucleotide-diphospho-sugar transferases"/>
    <property type="match status" value="1"/>
</dbReference>
<keyword evidence="1" id="KW-1133">Transmembrane helix</keyword>
<evidence type="ECO:0000313" key="4">
    <source>
        <dbReference type="Proteomes" id="UP001302329"/>
    </source>
</evidence>
<feature type="transmembrane region" description="Helical" evidence="1">
    <location>
        <begin position="281"/>
        <end position="303"/>
    </location>
</feature>
<accession>A0ABU5SU18</accession>
<organism evidence="3 4">
    <name type="scientific">Cyanobium gracile UHCC 0281</name>
    <dbReference type="NCBI Taxonomy" id="3110309"/>
    <lineage>
        <taxon>Bacteria</taxon>
        <taxon>Bacillati</taxon>
        <taxon>Cyanobacteriota</taxon>
        <taxon>Cyanophyceae</taxon>
        <taxon>Synechococcales</taxon>
        <taxon>Prochlorococcaceae</taxon>
        <taxon>Cyanobium</taxon>
    </lineage>
</organism>
<dbReference type="InterPro" id="IPR029044">
    <property type="entry name" value="Nucleotide-diphossugar_trans"/>
</dbReference>
<feature type="transmembrane region" description="Helical" evidence="1">
    <location>
        <begin position="248"/>
        <end position="269"/>
    </location>
</feature>
<name>A0ABU5SU18_9CYAN</name>
<keyword evidence="4" id="KW-1185">Reference proteome</keyword>
<evidence type="ECO:0000259" key="2">
    <source>
        <dbReference type="Pfam" id="PF00535"/>
    </source>
</evidence>
<feature type="domain" description="Glycosyltransferase 2-like" evidence="2">
    <location>
        <begin position="13"/>
        <end position="169"/>
    </location>
</feature>
<keyword evidence="1" id="KW-0812">Transmembrane</keyword>
<dbReference type="Gene3D" id="3.90.550.10">
    <property type="entry name" value="Spore Coat Polysaccharide Biosynthesis Protein SpsA, Chain A"/>
    <property type="match status" value="1"/>
</dbReference>
<evidence type="ECO:0000313" key="3">
    <source>
        <dbReference type="EMBL" id="MEA5442029.1"/>
    </source>
</evidence>
<keyword evidence="1" id="KW-0472">Membrane</keyword>
<dbReference type="InterPro" id="IPR001173">
    <property type="entry name" value="Glyco_trans_2-like"/>
</dbReference>
<dbReference type="PANTHER" id="PTHR48090:SF8">
    <property type="entry name" value="GLYCOSYLTRANSFERASE CSBB-RELATED"/>
    <property type="match status" value="1"/>
</dbReference>